<keyword evidence="1" id="KW-0347">Helicase</keyword>
<protein>
    <submittedName>
        <fullName evidence="1">ATP-dependent DNA helicase RecQ</fullName>
    </submittedName>
</protein>
<comment type="caution">
    <text evidence="1">The sequence shown here is derived from an EMBL/GenBank/DDBJ whole genome shotgun (WGS) entry which is preliminary data.</text>
</comment>
<name>S6UPQ2_PSESF</name>
<dbReference type="GO" id="GO:0004386">
    <property type="term" value="F:helicase activity"/>
    <property type="evidence" value="ECO:0007669"/>
    <property type="project" value="UniProtKB-KW"/>
</dbReference>
<feature type="non-terminal residue" evidence="1">
    <location>
        <position position="1"/>
    </location>
</feature>
<dbReference type="AlphaFoldDB" id="S6UPQ2"/>
<keyword evidence="1" id="KW-0067">ATP-binding</keyword>
<organism evidence="1 2">
    <name type="scientific">Pseudomonas syringae pv. actinidiae ICMP 18807</name>
    <dbReference type="NCBI Taxonomy" id="1194404"/>
    <lineage>
        <taxon>Bacteria</taxon>
        <taxon>Pseudomonadati</taxon>
        <taxon>Pseudomonadota</taxon>
        <taxon>Gammaproteobacteria</taxon>
        <taxon>Pseudomonadales</taxon>
        <taxon>Pseudomonadaceae</taxon>
        <taxon>Pseudomonas</taxon>
        <taxon>Pseudomonas syringae</taxon>
    </lineage>
</organism>
<reference evidence="1 2" key="1">
    <citation type="journal article" date="2013" name="PLoS Pathog.">
        <title>Genomic analysis of the Kiwifruit pathogen Pseudomonas syringae pv. actinidiae provides insight into the origins of an emergent plant disease.</title>
        <authorList>
            <person name="McCann H.C."/>
            <person name="Rikkerink E.H."/>
            <person name="Bertels F."/>
            <person name="Fiers M."/>
            <person name="Lu A."/>
            <person name="Rees-George J."/>
            <person name="Andersen M.T."/>
            <person name="Gleave A.P."/>
            <person name="Haubold B."/>
            <person name="Wohlers M.W."/>
            <person name="Guttman D.S."/>
            <person name="Wang P.W."/>
            <person name="Straub C."/>
            <person name="Vanneste J.L."/>
            <person name="Rainey P.B."/>
            <person name="Templeton M.D."/>
        </authorList>
    </citation>
    <scope>NUCLEOTIDE SEQUENCE [LARGE SCALE GENOMIC DNA]</scope>
    <source>
        <strain evidence="1 2">ICMP 18807</strain>
    </source>
</reference>
<proteinExistence type="predicted"/>
<evidence type="ECO:0000313" key="1">
    <source>
        <dbReference type="EMBL" id="EPN43771.1"/>
    </source>
</evidence>
<evidence type="ECO:0000313" key="2">
    <source>
        <dbReference type="Proteomes" id="UP000015729"/>
    </source>
</evidence>
<accession>S6UPQ2</accession>
<gene>
    <name evidence="1" type="ORF">A244_26821</name>
</gene>
<keyword evidence="1" id="KW-0378">Hydrolase</keyword>
<dbReference type="Proteomes" id="UP000015729">
    <property type="component" value="Unassembled WGS sequence"/>
</dbReference>
<dbReference type="PATRIC" id="fig|1194404.4.peg.5537"/>
<dbReference type="EMBL" id="AOKG01001828">
    <property type="protein sequence ID" value="EPN43771.1"/>
    <property type="molecule type" value="Genomic_DNA"/>
</dbReference>
<keyword evidence="1" id="KW-0547">Nucleotide-binding</keyword>
<sequence length="84" mass="9045">IAGQLRCSEKNVYTLLAEAIGKQQLSIEQALDLPEDLLGEVQDAFLDGEGELPPVAAIAEQFAGRVPEGVLYCVRAALQSEFEV</sequence>